<sequence length="521" mass="59083">MSDSTLRLPALSIFVISLLYYLFARRRHRLGRLPPGPAGLPLIGSLFDVLRDKSNTKPQHLKYLEMGRKYNSDIIHMKVLGDRTIILNSAKVTNELLEKRSAIYSSRPPMPMLVDLSGWYWDFGFIPYSESWRTHRRTFSRYFMSSKVHEYHPIQRKETLHLLQNLLNDPDNVREHVRTYSGAISVRITHGINLEQDRMRYSELADRAIQSFIKAGNHGDFMVDYFPLLKYIPSWFPGATFKQKAEVWAKDVSDLNELPWKDVKSSIANGVAIPCIATDGLEKFSSQLDEMEEVLKNVCGVAYIAGGDTTSALLLSIVVALVCYPEIQKKAQAELDAAVGQGRLPDFGDRKGLPYIECIVKETHRMWPVVPLGTDHYSISDDIYEGYFIPKGTTIVGNTWAILHDKSIYDDPMTFKPERFLEQSGKQCPPDPTLYSFGFGRRICPGRYLASDNSWMMIACILAAFTIEKALDTNGNEIEVTTQHSNGALSYPVPFRCRFTPRSPQALDLLETGFMGQEVAD</sequence>
<dbReference type="InterPro" id="IPR050364">
    <property type="entry name" value="Cytochrome_P450_fung"/>
</dbReference>
<organism evidence="12 13">
    <name type="scientific">Dendrothele bispora (strain CBS 962.96)</name>
    <dbReference type="NCBI Taxonomy" id="1314807"/>
    <lineage>
        <taxon>Eukaryota</taxon>
        <taxon>Fungi</taxon>
        <taxon>Dikarya</taxon>
        <taxon>Basidiomycota</taxon>
        <taxon>Agaricomycotina</taxon>
        <taxon>Agaricomycetes</taxon>
        <taxon>Agaricomycetidae</taxon>
        <taxon>Agaricales</taxon>
        <taxon>Agaricales incertae sedis</taxon>
        <taxon>Dendrothele</taxon>
    </lineage>
</organism>
<evidence type="ECO:0000256" key="1">
    <source>
        <dbReference type="ARBA" id="ARBA00001971"/>
    </source>
</evidence>
<keyword evidence="8 10" id="KW-0503">Monooxygenase</keyword>
<proteinExistence type="inferred from homology"/>
<keyword evidence="6 10" id="KW-0560">Oxidoreductase</keyword>
<keyword evidence="13" id="KW-1185">Reference proteome</keyword>
<dbReference type="GO" id="GO:0016705">
    <property type="term" value="F:oxidoreductase activity, acting on paired donors, with incorporation or reduction of molecular oxygen"/>
    <property type="evidence" value="ECO:0007669"/>
    <property type="project" value="InterPro"/>
</dbReference>
<keyword evidence="11" id="KW-0472">Membrane</keyword>
<feature type="binding site" description="axial binding residue" evidence="9">
    <location>
        <position position="444"/>
    </location>
    <ligand>
        <name>heme</name>
        <dbReference type="ChEBI" id="CHEBI:30413"/>
    </ligand>
    <ligandPart>
        <name>Fe</name>
        <dbReference type="ChEBI" id="CHEBI:18248"/>
    </ligandPart>
</feature>
<evidence type="ECO:0000313" key="12">
    <source>
        <dbReference type="EMBL" id="THU99930.1"/>
    </source>
</evidence>
<evidence type="ECO:0000256" key="11">
    <source>
        <dbReference type="SAM" id="Phobius"/>
    </source>
</evidence>
<keyword evidence="11" id="KW-1133">Transmembrane helix</keyword>
<dbReference type="PRINTS" id="PR00463">
    <property type="entry name" value="EP450I"/>
</dbReference>
<evidence type="ECO:0000256" key="8">
    <source>
        <dbReference type="ARBA" id="ARBA00023033"/>
    </source>
</evidence>
<accession>A0A4S8MC76</accession>
<evidence type="ECO:0000256" key="3">
    <source>
        <dbReference type="ARBA" id="ARBA00010617"/>
    </source>
</evidence>
<dbReference type="OrthoDB" id="1055148at2759"/>
<dbReference type="Pfam" id="PF00067">
    <property type="entry name" value="p450"/>
    <property type="match status" value="1"/>
</dbReference>
<dbReference type="InterPro" id="IPR036396">
    <property type="entry name" value="Cyt_P450_sf"/>
</dbReference>
<evidence type="ECO:0000256" key="10">
    <source>
        <dbReference type="RuleBase" id="RU000461"/>
    </source>
</evidence>
<keyword evidence="4 9" id="KW-0349">Heme</keyword>
<keyword evidence="11" id="KW-0812">Transmembrane</keyword>
<evidence type="ECO:0000256" key="7">
    <source>
        <dbReference type="ARBA" id="ARBA00023004"/>
    </source>
</evidence>
<keyword evidence="5 9" id="KW-0479">Metal-binding</keyword>
<comment type="cofactor">
    <cofactor evidence="1 9">
        <name>heme</name>
        <dbReference type="ChEBI" id="CHEBI:30413"/>
    </cofactor>
</comment>
<dbReference type="EMBL" id="ML179111">
    <property type="protein sequence ID" value="THU99930.1"/>
    <property type="molecule type" value="Genomic_DNA"/>
</dbReference>
<dbReference type="PANTHER" id="PTHR46300:SF7">
    <property type="entry name" value="P450, PUTATIVE (EUROFUNG)-RELATED"/>
    <property type="match status" value="1"/>
</dbReference>
<dbReference type="Gene3D" id="1.10.630.10">
    <property type="entry name" value="Cytochrome P450"/>
    <property type="match status" value="1"/>
</dbReference>
<dbReference type="InterPro" id="IPR002401">
    <property type="entry name" value="Cyt_P450_E_grp-I"/>
</dbReference>
<evidence type="ECO:0000256" key="6">
    <source>
        <dbReference type="ARBA" id="ARBA00023002"/>
    </source>
</evidence>
<name>A0A4S8MC76_DENBC</name>
<comment type="pathway">
    <text evidence="2">Secondary metabolite biosynthesis.</text>
</comment>
<evidence type="ECO:0000256" key="2">
    <source>
        <dbReference type="ARBA" id="ARBA00005179"/>
    </source>
</evidence>
<comment type="similarity">
    <text evidence="3 10">Belongs to the cytochrome P450 family.</text>
</comment>
<dbReference type="PRINTS" id="PR00385">
    <property type="entry name" value="P450"/>
</dbReference>
<dbReference type="Proteomes" id="UP000297245">
    <property type="component" value="Unassembled WGS sequence"/>
</dbReference>
<gene>
    <name evidence="12" type="ORF">K435DRAFT_855178</name>
</gene>
<dbReference type="AlphaFoldDB" id="A0A4S8MC76"/>
<protein>
    <submittedName>
        <fullName evidence="12">Cytochrome P450</fullName>
    </submittedName>
</protein>
<evidence type="ECO:0000256" key="9">
    <source>
        <dbReference type="PIRSR" id="PIRSR602401-1"/>
    </source>
</evidence>
<dbReference type="SUPFAM" id="SSF48264">
    <property type="entry name" value="Cytochrome P450"/>
    <property type="match status" value="1"/>
</dbReference>
<dbReference type="PROSITE" id="PS00086">
    <property type="entry name" value="CYTOCHROME_P450"/>
    <property type="match status" value="1"/>
</dbReference>
<evidence type="ECO:0000256" key="4">
    <source>
        <dbReference type="ARBA" id="ARBA00022617"/>
    </source>
</evidence>
<dbReference type="GO" id="GO:0004497">
    <property type="term" value="F:monooxygenase activity"/>
    <property type="evidence" value="ECO:0007669"/>
    <property type="project" value="UniProtKB-KW"/>
</dbReference>
<evidence type="ECO:0000313" key="13">
    <source>
        <dbReference type="Proteomes" id="UP000297245"/>
    </source>
</evidence>
<dbReference type="GO" id="GO:0020037">
    <property type="term" value="F:heme binding"/>
    <property type="evidence" value="ECO:0007669"/>
    <property type="project" value="InterPro"/>
</dbReference>
<evidence type="ECO:0000256" key="5">
    <source>
        <dbReference type="ARBA" id="ARBA00022723"/>
    </source>
</evidence>
<dbReference type="GO" id="GO:0005506">
    <property type="term" value="F:iron ion binding"/>
    <property type="evidence" value="ECO:0007669"/>
    <property type="project" value="InterPro"/>
</dbReference>
<dbReference type="InterPro" id="IPR017972">
    <property type="entry name" value="Cyt_P450_CS"/>
</dbReference>
<dbReference type="CDD" id="cd11065">
    <property type="entry name" value="CYP64-like"/>
    <property type="match status" value="1"/>
</dbReference>
<feature type="transmembrane region" description="Helical" evidence="11">
    <location>
        <begin position="6"/>
        <end position="23"/>
    </location>
</feature>
<dbReference type="PANTHER" id="PTHR46300">
    <property type="entry name" value="P450, PUTATIVE (EUROFUNG)-RELATED-RELATED"/>
    <property type="match status" value="1"/>
</dbReference>
<reference evidence="12 13" key="1">
    <citation type="journal article" date="2019" name="Nat. Ecol. Evol.">
        <title>Megaphylogeny resolves global patterns of mushroom evolution.</title>
        <authorList>
            <person name="Varga T."/>
            <person name="Krizsan K."/>
            <person name="Foldi C."/>
            <person name="Dima B."/>
            <person name="Sanchez-Garcia M."/>
            <person name="Sanchez-Ramirez S."/>
            <person name="Szollosi G.J."/>
            <person name="Szarkandi J.G."/>
            <person name="Papp V."/>
            <person name="Albert L."/>
            <person name="Andreopoulos W."/>
            <person name="Angelini C."/>
            <person name="Antonin V."/>
            <person name="Barry K.W."/>
            <person name="Bougher N.L."/>
            <person name="Buchanan P."/>
            <person name="Buyck B."/>
            <person name="Bense V."/>
            <person name="Catcheside P."/>
            <person name="Chovatia M."/>
            <person name="Cooper J."/>
            <person name="Damon W."/>
            <person name="Desjardin D."/>
            <person name="Finy P."/>
            <person name="Geml J."/>
            <person name="Haridas S."/>
            <person name="Hughes K."/>
            <person name="Justo A."/>
            <person name="Karasinski D."/>
            <person name="Kautmanova I."/>
            <person name="Kiss B."/>
            <person name="Kocsube S."/>
            <person name="Kotiranta H."/>
            <person name="LaButti K.M."/>
            <person name="Lechner B.E."/>
            <person name="Liimatainen K."/>
            <person name="Lipzen A."/>
            <person name="Lukacs Z."/>
            <person name="Mihaltcheva S."/>
            <person name="Morgado L.N."/>
            <person name="Niskanen T."/>
            <person name="Noordeloos M.E."/>
            <person name="Ohm R.A."/>
            <person name="Ortiz-Santana B."/>
            <person name="Ovrebo C."/>
            <person name="Racz N."/>
            <person name="Riley R."/>
            <person name="Savchenko A."/>
            <person name="Shiryaev A."/>
            <person name="Soop K."/>
            <person name="Spirin V."/>
            <person name="Szebenyi C."/>
            <person name="Tomsovsky M."/>
            <person name="Tulloss R.E."/>
            <person name="Uehling J."/>
            <person name="Grigoriev I.V."/>
            <person name="Vagvolgyi C."/>
            <person name="Papp T."/>
            <person name="Martin F.M."/>
            <person name="Miettinen O."/>
            <person name="Hibbett D.S."/>
            <person name="Nagy L.G."/>
        </authorList>
    </citation>
    <scope>NUCLEOTIDE SEQUENCE [LARGE SCALE GENOMIC DNA]</scope>
    <source>
        <strain evidence="12 13">CBS 962.96</strain>
    </source>
</reference>
<dbReference type="InterPro" id="IPR001128">
    <property type="entry name" value="Cyt_P450"/>
</dbReference>
<keyword evidence="7 9" id="KW-0408">Iron</keyword>